<reference evidence="2 3" key="1">
    <citation type="journal article" date="2014" name="Int. J. Syst. Evol. Microbiol.">
        <title>Complete genome sequence of Corynebacterium casei LMG S-19264T (=DSM 44701T), isolated from a smear-ripened cheese.</title>
        <authorList>
            <consortium name="US DOE Joint Genome Institute (JGI-PGF)"/>
            <person name="Walter F."/>
            <person name="Albersmeier A."/>
            <person name="Kalinowski J."/>
            <person name="Ruckert C."/>
        </authorList>
    </citation>
    <scope>NUCLEOTIDE SEQUENCE [LARGE SCALE GENOMIC DNA]</scope>
    <source>
        <strain evidence="2 3">CGMCC 1.7286</strain>
    </source>
</reference>
<dbReference type="RefSeq" id="WP_188862880.1">
    <property type="nucleotide sequence ID" value="NZ_BMLT01000019.1"/>
</dbReference>
<dbReference type="Proteomes" id="UP000599578">
    <property type="component" value="Unassembled WGS sequence"/>
</dbReference>
<gene>
    <name evidence="2" type="ORF">GCM10011348_44870</name>
</gene>
<proteinExistence type="predicted"/>
<dbReference type="EMBL" id="BMLT01000019">
    <property type="protein sequence ID" value="GGO88732.1"/>
    <property type="molecule type" value="Genomic_DNA"/>
</dbReference>
<dbReference type="SMART" id="SM00028">
    <property type="entry name" value="TPR"/>
    <property type="match status" value="2"/>
</dbReference>
<dbReference type="SUPFAM" id="SSF48452">
    <property type="entry name" value="TPR-like"/>
    <property type="match status" value="1"/>
</dbReference>
<feature type="chain" id="PRO_5037715213" evidence="1">
    <location>
        <begin position="19"/>
        <end position="234"/>
    </location>
</feature>
<dbReference type="PROSITE" id="PS51257">
    <property type="entry name" value="PROKAR_LIPOPROTEIN"/>
    <property type="match status" value="1"/>
</dbReference>
<evidence type="ECO:0000313" key="2">
    <source>
        <dbReference type="EMBL" id="GGO88732.1"/>
    </source>
</evidence>
<sequence length="234" mass="25956">MRTLGLATLMLMLAGCGATTSLHPREATAQIAEPRQPTGYCGEPIAAKLGVKLSMVRQQRARGQLYSALATLDGLPADTPTYRLLRADILRDMGRFGEARPLYERLEGSCLSGQAHHGLGRIAAQQQQTAMALRHLRMARERIPTDADVRNDLGFLLLATGRDREARDELTTALELDSRHETAARNLWFLLLKNRDAAAARSLERRFGWPDAERDLYLAAIPRFNPLTSGESHD</sequence>
<evidence type="ECO:0000256" key="1">
    <source>
        <dbReference type="SAM" id="SignalP"/>
    </source>
</evidence>
<dbReference type="Gene3D" id="1.25.40.10">
    <property type="entry name" value="Tetratricopeptide repeat domain"/>
    <property type="match status" value="1"/>
</dbReference>
<evidence type="ECO:0000313" key="3">
    <source>
        <dbReference type="Proteomes" id="UP000599578"/>
    </source>
</evidence>
<keyword evidence="3" id="KW-1185">Reference proteome</keyword>
<dbReference type="InterPro" id="IPR019734">
    <property type="entry name" value="TPR_rpt"/>
</dbReference>
<organism evidence="2 3">
    <name type="scientific">Marinobacterium nitratireducens</name>
    <dbReference type="NCBI Taxonomy" id="518897"/>
    <lineage>
        <taxon>Bacteria</taxon>
        <taxon>Pseudomonadati</taxon>
        <taxon>Pseudomonadota</taxon>
        <taxon>Gammaproteobacteria</taxon>
        <taxon>Oceanospirillales</taxon>
        <taxon>Oceanospirillaceae</taxon>
        <taxon>Marinobacterium</taxon>
    </lineage>
</organism>
<protein>
    <submittedName>
        <fullName evidence="2">Uncharacterized protein</fullName>
    </submittedName>
</protein>
<dbReference type="InterPro" id="IPR011990">
    <property type="entry name" value="TPR-like_helical_dom_sf"/>
</dbReference>
<accession>A0A918DYT3</accession>
<feature type="signal peptide" evidence="1">
    <location>
        <begin position="1"/>
        <end position="18"/>
    </location>
</feature>
<keyword evidence="1" id="KW-0732">Signal</keyword>
<name>A0A918DYT3_9GAMM</name>
<comment type="caution">
    <text evidence="2">The sequence shown here is derived from an EMBL/GenBank/DDBJ whole genome shotgun (WGS) entry which is preliminary data.</text>
</comment>
<dbReference type="AlphaFoldDB" id="A0A918DYT3"/>